<dbReference type="RefSeq" id="WP_205292952.1">
    <property type="nucleotide sequence ID" value="NZ_CP074406.1"/>
</dbReference>
<dbReference type="InterPro" id="IPR056091">
    <property type="entry name" value="DUF7674"/>
</dbReference>
<dbReference type="Pfam" id="PF24722">
    <property type="entry name" value="DUF7674"/>
    <property type="match status" value="1"/>
</dbReference>
<evidence type="ECO:0000259" key="1">
    <source>
        <dbReference type="Pfam" id="PF24722"/>
    </source>
</evidence>
<dbReference type="AlphaFoldDB" id="A0A939BZT6"/>
<keyword evidence="3" id="KW-1185">Reference proteome</keyword>
<comment type="caution">
    <text evidence="2">The sequence shown here is derived from an EMBL/GenBank/DDBJ whole genome shotgun (WGS) entry which is preliminary data.</text>
</comment>
<evidence type="ECO:0000313" key="3">
    <source>
        <dbReference type="Proteomes" id="UP000663791"/>
    </source>
</evidence>
<name>A0A939BZT6_9ACTN</name>
<dbReference type="Proteomes" id="UP000663791">
    <property type="component" value="Unassembled WGS sequence"/>
</dbReference>
<organism evidence="2 3">
    <name type="scientific">Nocardioides faecalis</name>
    <dbReference type="NCBI Taxonomy" id="2803858"/>
    <lineage>
        <taxon>Bacteria</taxon>
        <taxon>Bacillati</taxon>
        <taxon>Actinomycetota</taxon>
        <taxon>Actinomycetes</taxon>
        <taxon>Propionibacteriales</taxon>
        <taxon>Nocardioidaceae</taxon>
        <taxon>Nocardioides</taxon>
    </lineage>
</organism>
<protein>
    <recommendedName>
        <fullName evidence="1">DUF7674 domain-containing protein</fullName>
    </recommendedName>
</protein>
<gene>
    <name evidence="2" type="ORF">JK386_17190</name>
</gene>
<dbReference type="EMBL" id="JAERTX010000020">
    <property type="protein sequence ID" value="MBM9461638.1"/>
    <property type="molecule type" value="Genomic_DNA"/>
</dbReference>
<reference evidence="2" key="1">
    <citation type="submission" date="2021-01" db="EMBL/GenBank/DDBJ databases">
        <title>Novel species in genus Nocardioides.</title>
        <authorList>
            <person name="Zhang G."/>
        </authorList>
    </citation>
    <scope>NUCLEOTIDE SEQUENCE</scope>
    <source>
        <strain evidence="2">Zg-536</strain>
    </source>
</reference>
<feature type="domain" description="DUF7674" evidence="1">
    <location>
        <begin position="15"/>
        <end position="134"/>
    </location>
</feature>
<accession>A0A939BZT6</accession>
<proteinExistence type="predicted"/>
<evidence type="ECO:0000313" key="2">
    <source>
        <dbReference type="EMBL" id="MBM9461638.1"/>
    </source>
</evidence>
<sequence length="145" mass="15917">MGSTEALVTAEQVPDLLLAALPSLSEEWAEVADDNADSGSPGGRLGYLDASWVVGHLADRLAASDTSEFDAAFDYIEHLIRYGDAYVSELGVIGYLEGMQTQTVTSRGVDPEAFRPWLRPLSAKYWEAINRFWELGTPIPRIQPD</sequence>